<proteinExistence type="predicted"/>
<evidence type="ECO:0000313" key="2">
    <source>
        <dbReference type="EMBL" id="AEA96316.1"/>
    </source>
</evidence>
<reference evidence="2 3" key="2">
    <citation type="journal article" date="2015" name="Antonie Van Leeuwenhoek">
        <title>Ecophysiological diversity of a novel member of the genus Alteromonas, and description of Alteromonas mediterranea sp. nov.</title>
        <authorList>
            <person name="Ivanova E.P."/>
            <person name="Lopez-Perez M."/>
            <person name="Zabalos M."/>
            <person name="Nguyen S.H."/>
            <person name="Webb H.K."/>
            <person name="Ryan J."/>
            <person name="Lagutin K."/>
            <person name="Vyssotski M."/>
            <person name="Crawford R.J."/>
            <person name="Rodriguez-Valera F."/>
        </authorList>
    </citation>
    <scope>NUCLEOTIDE SEQUENCE [LARGE SCALE GENOMIC DNA]</scope>
    <source>
        <strain evidence="3">DSM 17117 / CIP 110805 / LMG 28347 / Deep ecotype</strain>
    </source>
</reference>
<reference evidence="2 3" key="1">
    <citation type="journal article" date="2008" name="ISME J.">
        <title>Comparative genomics of two ecotypes of the marine planktonic copiotroph Alteromonas macleodii suggests alternative lifestyles associated with different kinds of particulate organic matter.</title>
        <authorList>
            <person name="Ivars-Martinez E."/>
            <person name="Martin-Cuadrado A.B."/>
            <person name="D'Auria G."/>
            <person name="Mira A."/>
            <person name="Ferriera S."/>
            <person name="Johnson J."/>
            <person name="Friedman R."/>
            <person name="Rodriguez-Valera F."/>
        </authorList>
    </citation>
    <scope>NUCLEOTIDE SEQUENCE [LARGE SCALE GENOMIC DNA]</scope>
    <source>
        <strain evidence="3">DSM 17117 / CIP 110805 / LMG 28347 / Deep ecotype</strain>
    </source>
</reference>
<dbReference type="InterPro" id="IPR003615">
    <property type="entry name" value="HNH_nuc"/>
</dbReference>
<gene>
    <name evidence="2" type="ordered locus">MADE_1000835</name>
</gene>
<dbReference type="EMBL" id="CP001103">
    <property type="protein sequence ID" value="AEA96316.1"/>
    <property type="molecule type" value="Genomic_DNA"/>
</dbReference>
<name>F2G2V6_ALTMD</name>
<dbReference type="Gene3D" id="1.10.30.50">
    <property type="match status" value="1"/>
</dbReference>
<feature type="domain" description="HNH nuclease" evidence="1">
    <location>
        <begin position="134"/>
        <end position="194"/>
    </location>
</feature>
<sequence>MTGRYHEPTANRPLRFHLREETVPDKSITLDEWVLSELLPHETRGNKNWSNFKRHFCAQGVSFRAPISTDVRHILSALLAPKAVVLSDIDKDFEKDVVRAQQRSAEERQRRLQKAPKIPQTSIVEVSVLQRNPDVVAEVLFRAKGICGSCKNPAPFSRRKDGSPYLEVHHIQQLAHGGEDTLENAIALCPNCHRQKHFG</sequence>
<dbReference type="Pfam" id="PF01844">
    <property type="entry name" value="HNH"/>
    <property type="match status" value="1"/>
</dbReference>
<dbReference type="GO" id="GO:0004519">
    <property type="term" value="F:endonuclease activity"/>
    <property type="evidence" value="ECO:0007669"/>
    <property type="project" value="InterPro"/>
</dbReference>
<dbReference type="GO" id="GO:0003676">
    <property type="term" value="F:nucleic acid binding"/>
    <property type="evidence" value="ECO:0007669"/>
    <property type="project" value="InterPro"/>
</dbReference>
<dbReference type="GO" id="GO:0008270">
    <property type="term" value="F:zinc ion binding"/>
    <property type="evidence" value="ECO:0007669"/>
    <property type="project" value="InterPro"/>
</dbReference>
<dbReference type="Proteomes" id="UP000001870">
    <property type="component" value="Chromosome"/>
</dbReference>
<dbReference type="HOGENOM" id="CLU_080953_0_0_6"/>
<dbReference type="InterPro" id="IPR002711">
    <property type="entry name" value="HNH"/>
</dbReference>
<keyword evidence="3" id="KW-1185">Reference proteome</keyword>
<dbReference type="AlphaFoldDB" id="F2G2V6"/>
<dbReference type="KEGG" id="amc:MADE_1000835"/>
<dbReference type="RefSeq" id="WP_012516690.1">
    <property type="nucleotide sequence ID" value="NC_011138.3"/>
</dbReference>
<organism evidence="2 3">
    <name type="scientific">Alteromonas mediterranea (strain DSM 17117 / CIP 110805 / LMG 28347 / Deep ecotype)</name>
    <dbReference type="NCBI Taxonomy" id="1774373"/>
    <lineage>
        <taxon>Bacteria</taxon>
        <taxon>Pseudomonadati</taxon>
        <taxon>Pseudomonadota</taxon>
        <taxon>Gammaproteobacteria</taxon>
        <taxon>Alteromonadales</taxon>
        <taxon>Alteromonadaceae</taxon>
        <taxon>Alteromonas/Salinimonas group</taxon>
        <taxon>Alteromonas</taxon>
    </lineage>
</organism>
<evidence type="ECO:0000313" key="3">
    <source>
        <dbReference type="Proteomes" id="UP000001870"/>
    </source>
</evidence>
<dbReference type="REBASE" id="24015">
    <property type="entry name" value="AmaDMcrAP"/>
</dbReference>
<dbReference type="CDD" id="cd00085">
    <property type="entry name" value="HNHc"/>
    <property type="match status" value="1"/>
</dbReference>
<dbReference type="SMART" id="SM00507">
    <property type="entry name" value="HNHc"/>
    <property type="match status" value="1"/>
</dbReference>
<protein>
    <recommendedName>
        <fullName evidence="1">HNH nuclease domain-containing protein</fullName>
    </recommendedName>
</protein>
<accession>F2G2V6</accession>
<evidence type="ECO:0000259" key="1">
    <source>
        <dbReference type="SMART" id="SM00507"/>
    </source>
</evidence>